<evidence type="ECO:0000313" key="1">
    <source>
        <dbReference type="EMBL" id="KAH6926740.1"/>
    </source>
</evidence>
<dbReference type="EMBL" id="CM023487">
    <property type="protein sequence ID" value="KAH6926740.1"/>
    <property type="molecule type" value="Genomic_DNA"/>
</dbReference>
<gene>
    <name evidence="1" type="ORF">HPB50_021449</name>
</gene>
<accession>A0ACB7RW51</accession>
<reference evidence="1" key="1">
    <citation type="submission" date="2020-05" db="EMBL/GenBank/DDBJ databases">
        <title>Large-scale comparative analyses of tick genomes elucidate their genetic diversity and vector capacities.</title>
        <authorList>
            <person name="Jia N."/>
            <person name="Wang J."/>
            <person name="Shi W."/>
            <person name="Du L."/>
            <person name="Sun Y."/>
            <person name="Zhan W."/>
            <person name="Jiang J."/>
            <person name="Wang Q."/>
            <person name="Zhang B."/>
            <person name="Ji P."/>
            <person name="Sakyi L.B."/>
            <person name="Cui X."/>
            <person name="Yuan T."/>
            <person name="Jiang B."/>
            <person name="Yang W."/>
            <person name="Lam T.T.-Y."/>
            <person name="Chang Q."/>
            <person name="Ding S."/>
            <person name="Wang X."/>
            <person name="Zhu J."/>
            <person name="Ruan X."/>
            <person name="Zhao L."/>
            <person name="Wei J."/>
            <person name="Que T."/>
            <person name="Du C."/>
            <person name="Cheng J."/>
            <person name="Dai P."/>
            <person name="Han X."/>
            <person name="Huang E."/>
            <person name="Gao Y."/>
            <person name="Liu J."/>
            <person name="Shao H."/>
            <person name="Ye R."/>
            <person name="Li L."/>
            <person name="Wei W."/>
            <person name="Wang X."/>
            <person name="Wang C."/>
            <person name="Yang T."/>
            <person name="Huo Q."/>
            <person name="Li W."/>
            <person name="Guo W."/>
            <person name="Chen H."/>
            <person name="Zhou L."/>
            <person name="Ni X."/>
            <person name="Tian J."/>
            <person name="Zhou Y."/>
            <person name="Sheng Y."/>
            <person name="Liu T."/>
            <person name="Pan Y."/>
            <person name="Xia L."/>
            <person name="Li J."/>
            <person name="Zhao F."/>
            <person name="Cao W."/>
        </authorList>
    </citation>
    <scope>NUCLEOTIDE SEQUENCE</scope>
    <source>
        <strain evidence="1">Hyas-2018</strain>
    </source>
</reference>
<comment type="caution">
    <text evidence="1">The sequence shown here is derived from an EMBL/GenBank/DDBJ whole genome shotgun (WGS) entry which is preliminary data.</text>
</comment>
<protein>
    <submittedName>
        <fullName evidence="1">Uncharacterized protein</fullName>
    </submittedName>
</protein>
<evidence type="ECO:0000313" key="2">
    <source>
        <dbReference type="Proteomes" id="UP000821845"/>
    </source>
</evidence>
<proteinExistence type="predicted"/>
<name>A0ACB7RW51_HYAAI</name>
<organism evidence="1 2">
    <name type="scientific">Hyalomma asiaticum</name>
    <name type="common">Tick</name>
    <dbReference type="NCBI Taxonomy" id="266040"/>
    <lineage>
        <taxon>Eukaryota</taxon>
        <taxon>Metazoa</taxon>
        <taxon>Ecdysozoa</taxon>
        <taxon>Arthropoda</taxon>
        <taxon>Chelicerata</taxon>
        <taxon>Arachnida</taxon>
        <taxon>Acari</taxon>
        <taxon>Parasitiformes</taxon>
        <taxon>Ixodida</taxon>
        <taxon>Ixodoidea</taxon>
        <taxon>Ixodidae</taxon>
        <taxon>Hyalomminae</taxon>
        <taxon>Hyalomma</taxon>
    </lineage>
</organism>
<keyword evidence="2" id="KW-1185">Reference proteome</keyword>
<sequence length="72" mass="8053">MQDQLAPLRVLLRSDIVDRYLASCVPPNTFFGRSIVGSNAFFGRSNSLVQWNPSMTECTAQLVRDVVRVLPV</sequence>
<dbReference type="Proteomes" id="UP000821845">
    <property type="component" value="Chromosome 7"/>
</dbReference>